<dbReference type="EMBL" id="JXTC01000066">
    <property type="protein sequence ID" value="PON92354.1"/>
    <property type="molecule type" value="Genomic_DNA"/>
</dbReference>
<keyword evidence="1" id="KW-0812">Transmembrane</keyword>
<name>A0A2P5F3J4_TREOI</name>
<evidence type="ECO:0000313" key="3">
    <source>
        <dbReference type="Proteomes" id="UP000237000"/>
    </source>
</evidence>
<accession>A0A2P5F3J4</accession>
<dbReference type="OrthoDB" id="10359848at2759"/>
<dbReference type="InParanoid" id="A0A2P5F3J4"/>
<gene>
    <name evidence="2" type="ORF">TorRG33x02_118590</name>
</gene>
<keyword evidence="3" id="KW-1185">Reference proteome</keyword>
<proteinExistence type="predicted"/>
<evidence type="ECO:0000313" key="2">
    <source>
        <dbReference type="EMBL" id="PON92354.1"/>
    </source>
</evidence>
<evidence type="ECO:0000256" key="1">
    <source>
        <dbReference type="SAM" id="Phobius"/>
    </source>
</evidence>
<reference evidence="3" key="1">
    <citation type="submission" date="2016-06" db="EMBL/GenBank/DDBJ databases">
        <title>Parallel loss of symbiosis genes in relatives of nitrogen-fixing non-legume Parasponia.</title>
        <authorList>
            <person name="Van Velzen R."/>
            <person name="Holmer R."/>
            <person name="Bu F."/>
            <person name="Rutten L."/>
            <person name="Van Zeijl A."/>
            <person name="Liu W."/>
            <person name="Santuari L."/>
            <person name="Cao Q."/>
            <person name="Sharma T."/>
            <person name="Shen D."/>
            <person name="Roswanjaya Y."/>
            <person name="Wardhani T."/>
            <person name="Kalhor M.S."/>
            <person name="Jansen J."/>
            <person name="Van den Hoogen J."/>
            <person name="Gungor B."/>
            <person name="Hartog M."/>
            <person name="Hontelez J."/>
            <person name="Verver J."/>
            <person name="Yang W.-C."/>
            <person name="Schijlen E."/>
            <person name="Repin R."/>
            <person name="Schilthuizen M."/>
            <person name="Schranz E."/>
            <person name="Heidstra R."/>
            <person name="Miyata K."/>
            <person name="Fedorova E."/>
            <person name="Kohlen W."/>
            <person name="Bisseling T."/>
            <person name="Smit S."/>
            <person name="Geurts R."/>
        </authorList>
    </citation>
    <scope>NUCLEOTIDE SEQUENCE [LARGE SCALE GENOMIC DNA]</scope>
    <source>
        <strain evidence="3">cv. RG33-2</strain>
    </source>
</reference>
<keyword evidence="1" id="KW-0472">Membrane</keyword>
<dbReference type="AlphaFoldDB" id="A0A2P5F3J4"/>
<dbReference type="Proteomes" id="UP000237000">
    <property type="component" value="Unassembled WGS sequence"/>
</dbReference>
<keyword evidence="1" id="KW-1133">Transmembrane helix</keyword>
<organism evidence="2 3">
    <name type="scientific">Trema orientale</name>
    <name type="common">Charcoal tree</name>
    <name type="synonym">Celtis orientalis</name>
    <dbReference type="NCBI Taxonomy" id="63057"/>
    <lineage>
        <taxon>Eukaryota</taxon>
        <taxon>Viridiplantae</taxon>
        <taxon>Streptophyta</taxon>
        <taxon>Embryophyta</taxon>
        <taxon>Tracheophyta</taxon>
        <taxon>Spermatophyta</taxon>
        <taxon>Magnoliopsida</taxon>
        <taxon>eudicotyledons</taxon>
        <taxon>Gunneridae</taxon>
        <taxon>Pentapetalae</taxon>
        <taxon>rosids</taxon>
        <taxon>fabids</taxon>
        <taxon>Rosales</taxon>
        <taxon>Cannabaceae</taxon>
        <taxon>Trema</taxon>
    </lineage>
</organism>
<protein>
    <submittedName>
        <fullName evidence="2">Uncharacterized protein</fullName>
    </submittedName>
</protein>
<sequence>MLELGYAKDVKKEYYRPNNNGNLAEFEHITSYKAVLTMSRILDGSRVATLSVVMSTPFTGVDFSQCSGSKYEPTKVPMSEFEIEIGFHDVPIEQEGRSFSNVELGVEIEVVEDDLIDSVYEQSDDEKVRDLRGVILNSTLIVTWLILCSRLVCYFHLLILLGMP</sequence>
<feature type="transmembrane region" description="Helical" evidence="1">
    <location>
        <begin position="134"/>
        <end position="161"/>
    </location>
</feature>
<comment type="caution">
    <text evidence="2">The sequence shown here is derived from an EMBL/GenBank/DDBJ whole genome shotgun (WGS) entry which is preliminary data.</text>
</comment>